<dbReference type="Gene3D" id="3.90.550.10">
    <property type="entry name" value="Spore Coat Polysaccharide Biosynthesis Protein SpsA, Chain A"/>
    <property type="match status" value="1"/>
</dbReference>
<evidence type="ECO:0000313" key="3">
    <source>
        <dbReference type="Proteomes" id="UP000522333"/>
    </source>
</evidence>
<dbReference type="InterPro" id="IPR006439">
    <property type="entry name" value="HAD-SF_hydro_IA"/>
</dbReference>
<sequence>MEKLISVIIPVFNSEKYLDSALESIFVNTYKNIEIIIVNDGSQGDFASVRKKYSDRHNVKFIEESKNVGSFKARMIGFRHSKGDYISFIDSDDFISVDWFRSLVSKIEKTNSDIVVGDFNIHRNATVTYFPRSVLRKTDIELVGDDVQQAFFEQAGRDFTWHVLWNKLYTRQLVERAFSFLESIDQHIVMCEDIMFSSLFFLLARKVANVHNNYYYYCRHDSNVTSDTSNYKEHVSSICNVFSNIDYLIGIISGAEKYRIYLDEWYDRVLHSWEKNAQSSDSILYIKSKMKNNNYIYNDNDENYFYYEELFGKNELDEAKRKIIESDVVSFDVFDTLVVRPFFHPTDIFYILDDYVSKECNCVDTISFSSIRIEAERLAREKINGNAQDITLDEIYDEISDMTCFDAEFINKIKRKEIEIELRYISKRKTGYELYELALYLGKKIIIISDMYLSESCISKMLKKCEYTTENFDIYVSSQVGITKSTGDIFKYVKNKYKNKKIVHIGDNYHSDFCMAVRHDIAAIYLPKTIDLLLSKCSEIYSGNFWSYLQKTSPYINTTRSYCFLGFRCALALIANNFFDNPYVKFNKESDFNNDVYQIGYAILGMYILGCSLHLKTDYSHFDTIQFLARDGFVVKEAFDYIKNKFNLQVQTNYLYVSRRALVPLMIENKDNIYTLLENNGANWSAKMLMAVLKPCYEQSLNEAVDLVEKEVGKSFLTTKEKIHFLTFFANNLYSQKCVDANRRSAEKYFQKFLGKKNAIFDVGYSCRADYILKKVFNYEIESYFIHANNSMASLRSSRAEFRLHPLYDFTPRITGSIREIFMSRIAPSCIGYNDGLPVFDSFLFDYVSKTEIIIAQDAAVHFVKSYIDTFFDDFAVIKTRSFDLCAPFETFLENAKEFDRNFAKLIPFESSIDSDKMLTAYSYWVCQIVSEKSKDAIKLIVKRLPFIDTLLPLGSGRRELAKKAAKKIYYCLRALKQTISR</sequence>
<dbReference type="Pfam" id="PF00535">
    <property type="entry name" value="Glycos_transf_2"/>
    <property type="match status" value="1"/>
</dbReference>
<dbReference type="SUPFAM" id="SSF53448">
    <property type="entry name" value="Nucleotide-diphospho-sugar transferases"/>
    <property type="match status" value="1"/>
</dbReference>
<dbReference type="InterPro" id="IPR029044">
    <property type="entry name" value="Nucleotide-diphossugar_trans"/>
</dbReference>
<dbReference type="NCBIfam" id="TIGR01549">
    <property type="entry name" value="HAD-SF-IA-v1"/>
    <property type="match status" value="1"/>
</dbReference>
<accession>A0A848CFN7</accession>
<organism evidence="2 3">
    <name type="scientific">Desulfovibrio piger</name>
    <dbReference type="NCBI Taxonomy" id="901"/>
    <lineage>
        <taxon>Bacteria</taxon>
        <taxon>Pseudomonadati</taxon>
        <taxon>Thermodesulfobacteriota</taxon>
        <taxon>Desulfovibrionia</taxon>
        <taxon>Desulfovibrionales</taxon>
        <taxon>Desulfovibrionaceae</taxon>
        <taxon>Desulfovibrio</taxon>
    </lineage>
</organism>
<dbReference type="InterPro" id="IPR001173">
    <property type="entry name" value="Glyco_trans_2-like"/>
</dbReference>
<feature type="domain" description="Glycosyltransferase 2-like" evidence="1">
    <location>
        <begin position="6"/>
        <end position="134"/>
    </location>
</feature>
<comment type="caution">
    <text evidence="2">The sequence shown here is derived from an EMBL/GenBank/DDBJ whole genome shotgun (WGS) entry which is preliminary data.</text>
</comment>
<dbReference type="InterPro" id="IPR023214">
    <property type="entry name" value="HAD_sf"/>
</dbReference>
<dbReference type="Gene3D" id="1.10.150.400">
    <property type="match status" value="1"/>
</dbReference>
<dbReference type="GO" id="GO:0016758">
    <property type="term" value="F:hexosyltransferase activity"/>
    <property type="evidence" value="ECO:0007669"/>
    <property type="project" value="UniProtKB-ARBA"/>
</dbReference>
<dbReference type="RefSeq" id="WP_168936404.1">
    <property type="nucleotide sequence ID" value="NZ_JABAFY010000066.1"/>
</dbReference>
<evidence type="ECO:0000259" key="1">
    <source>
        <dbReference type="Pfam" id="PF00535"/>
    </source>
</evidence>
<keyword evidence="2" id="KW-0378">Hydrolase</keyword>
<dbReference type="CDD" id="cd00761">
    <property type="entry name" value="Glyco_tranf_GTA_type"/>
    <property type="match status" value="1"/>
</dbReference>
<dbReference type="AlphaFoldDB" id="A0A848CFN7"/>
<dbReference type="GO" id="GO:0016787">
    <property type="term" value="F:hydrolase activity"/>
    <property type="evidence" value="ECO:0007669"/>
    <property type="project" value="UniProtKB-KW"/>
</dbReference>
<reference evidence="2 3" key="1">
    <citation type="submission" date="2020-04" db="EMBL/GenBank/DDBJ databases">
        <authorList>
            <person name="Hitch T.C.A."/>
            <person name="Wylensek D."/>
            <person name="Clavel T."/>
        </authorList>
    </citation>
    <scope>NUCLEOTIDE SEQUENCE [LARGE SCALE GENOMIC DNA]</scope>
    <source>
        <strain evidence="2 3">PG-251-APC-1</strain>
    </source>
</reference>
<protein>
    <submittedName>
        <fullName evidence="2">HAD-IA family hydrolase</fullName>
    </submittedName>
</protein>
<dbReference type="Proteomes" id="UP000522333">
    <property type="component" value="Unassembled WGS sequence"/>
</dbReference>
<gene>
    <name evidence="2" type="ORF">HF854_11430</name>
</gene>
<dbReference type="InterPro" id="IPR036412">
    <property type="entry name" value="HAD-like_sf"/>
</dbReference>
<name>A0A848CFN7_9BACT</name>
<dbReference type="SUPFAM" id="SSF56784">
    <property type="entry name" value="HAD-like"/>
    <property type="match status" value="1"/>
</dbReference>
<dbReference type="EMBL" id="JABAFY010000066">
    <property type="protein sequence ID" value="NME53108.1"/>
    <property type="molecule type" value="Genomic_DNA"/>
</dbReference>
<proteinExistence type="predicted"/>
<dbReference type="PANTHER" id="PTHR22916:SF3">
    <property type="entry name" value="UDP-GLCNAC:BETAGAL BETA-1,3-N-ACETYLGLUCOSAMINYLTRANSFERASE-LIKE PROTEIN 1"/>
    <property type="match status" value="1"/>
</dbReference>
<dbReference type="PANTHER" id="PTHR22916">
    <property type="entry name" value="GLYCOSYLTRANSFERASE"/>
    <property type="match status" value="1"/>
</dbReference>
<dbReference type="Gene3D" id="3.40.50.1000">
    <property type="entry name" value="HAD superfamily/HAD-like"/>
    <property type="match status" value="1"/>
</dbReference>
<evidence type="ECO:0000313" key="2">
    <source>
        <dbReference type="EMBL" id="NME53108.1"/>
    </source>
</evidence>